<dbReference type="SUPFAM" id="SSF56436">
    <property type="entry name" value="C-type lectin-like"/>
    <property type="match status" value="4"/>
</dbReference>
<name>A0ABM3F3W4_SALSA</name>
<organism evidence="8 9">
    <name type="scientific">Salmo salar</name>
    <name type="common">Atlantic salmon</name>
    <dbReference type="NCBI Taxonomy" id="8030"/>
    <lineage>
        <taxon>Eukaryota</taxon>
        <taxon>Metazoa</taxon>
        <taxon>Chordata</taxon>
        <taxon>Craniata</taxon>
        <taxon>Vertebrata</taxon>
        <taxon>Euteleostomi</taxon>
        <taxon>Actinopterygii</taxon>
        <taxon>Neopterygii</taxon>
        <taxon>Teleostei</taxon>
        <taxon>Protacanthopterygii</taxon>
        <taxon>Salmoniformes</taxon>
        <taxon>Salmonidae</taxon>
        <taxon>Salmoninae</taxon>
        <taxon>Salmo</taxon>
    </lineage>
</organism>
<feature type="signal peptide" evidence="4">
    <location>
        <begin position="1"/>
        <end position="20"/>
    </location>
</feature>
<dbReference type="InterPro" id="IPR036179">
    <property type="entry name" value="Ig-like_dom_sf"/>
</dbReference>
<reference evidence="9" key="1">
    <citation type="submission" date="2025-08" db="UniProtKB">
        <authorList>
            <consortium name="RefSeq"/>
        </authorList>
    </citation>
    <scope>IDENTIFICATION</scope>
</reference>
<evidence type="ECO:0000313" key="8">
    <source>
        <dbReference type="Proteomes" id="UP001652741"/>
    </source>
</evidence>
<dbReference type="PANTHER" id="PTHR45784">
    <property type="entry name" value="C-TYPE LECTIN DOMAIN FAMILY 20 MEMBER A-RELATED"/>
    <property type="match status" value="1"/>
</dbReference>
<feature type="domain" description="C-type lectin" evidence="5">
    <location>
        <begin position="322"/>
        <end position="427"/>
    </location>
</feature>
<dbReference type="InterPro" id="IPR001304">
    <property type="entry name" value="C-type_lectin-like"/>
</dbReference>
<dbReference type="SMART" id="SM00223">
    <property type="entry name" value="APPLE"/>
    <property type="match status" value="2"/>
</dbReference>
<accession>A0ABM3F3W4</accession>
<evidence type="ECO:0000259" key="7">
    <source>
        <dbReference type="PROSITE" id="PS50948"/>
    </source>
</evidence>
<dbReference type="PROSITE" id="PS50041">
    <property type="entry name" value="C_TYPE_LECTIN_2"/>
    <property type="match status" value="4"/>
</dbReference>
<dbReference type="RefSeq" id="XP_045578007.1">
    <property type="nucleotide sequence ID" value="XM_045722051.1"/>
</dbReference>
<dbReference type="InterPro" id="IPR016186">
    <property type="entry name" value="C-type_lectin-like/link_sf"/>
</dbReference>
<evidence type="ECO:0000256" key="4">
    <source>
        <dbReference type="SAM" id="SignalP"/>
    </source>
</evidence>
<dbReference type="PROSITE" id="PS50948">
    <property type="entry name" value="PAN"/>
    <property type="match status" value="2"/>
</dbReference>
<dbReference type="PROSITE" id="PS50835">
    <property type="entry name" value="IG_LIKE"/>
    <property type="match status" value="1"/>
</dbReference>
<feature type="domain" description="Ig-like" evidence="6">
    <location>
        <begin position="4"/>
        <end position="97"/>
    </location>
</feature>
<feature type="domain" description="C-type lectin" evidence="5">
    <location>
        <begin position="841"/>
        <end position="952"/>
    </location>
</feature>
<dbReference type="SMART" id="SM00409">
    <property type="entry name" value="IG"/>
    <property type="match status" value="1"/>
</dbReference>
<evidence type="ECO:0000256" key="2">
    <source>
        <dbReference type="ARBA" id="ARBA00023157"/>
    </source>
</evidence>
<feature type="region of interest" description="Disordered" evidence="3">
    <location>
        <begin position="429"/>
        <end position="646"/>
    </location>
</feature>
<dbReference type="PANTHER" id="PTHR45784:SF5">
    <property type="entry name" value="C-TYPE LECTIN DOMAIN FAMILY 20 MEMBER A-RELATED"/>
    <property type="match status" value="1"/>
</dbReference>
<feature type="chain" id="PRO_5046490037" evidence="4">
    <location>
        <begin position="21"/>
        <end position="1029"/>
    </location>
</feature>
<dbReference type="Pfam" id="PF00024">
    <property type="entry name" value="PAN_1"/>
    <property type="match status" value="1"/>
</dbReference>
<feature type="compositionally biased region" description="Low complexity" evidence="3">
    <location>
        <begin position="440"/>
        <end position="505"/>
    </location>
</feature>
<dbReference type="CDD" id="cd00037">
    <property type="entry name" value="CLECT"/>
    <property type="match status" value="3"/>
</dbReference>
<feature type="domain" description="C-type lectin" evidence="5">
    <location>
        <begin position="202"/>
        <end position="314"/>
    </location>
</feature>
<gene>
    <name evidence="9" type="primary">LOC106609370</name>
</gene>
<dbReference type="InterPro" id="IPR007110">
    <property type="entry name" value="Ig-like_dom"/>
</dbReference>
<dbReference type="Proteomes" id="UP001652741">
    <property type="component" value="Chromosome ssa07"/>
</dbReference>
<evidence type="ECO:0000256" key="1">
    <source>
        <dbReference type="ARBA" id="ARBA00022737"/>
    </source>
</evidence>
<dbReference type="Gene3D" id="3.50.4.10">
    <property type="entry name" value="Hepatocyte Growth Factor"/>
    <property type="match status" value="2"/>
</dbReference>
<dbReference type="Pfam" id="PF14295">
    <property type="entry name" value="PAN_4"/>
    <property type="match status" value="1"/>
</dbReference>
<dbReference type="Gene3D" id="3.10.100.10">
    <property type="entry name" value="Mannose-Binding Protein A, subunit A"/>
    <property type="match status" value="4"/>
</dbReference>
<evidence type="ECO:0000259" key="5">
    <source>
        <dbReference type="PROSITE" id="PS50041"/>
    </source>
</evidence>
<evidence type="ECO:0000313" key="9">
    <source>
        <dbReference type="RefSeq" id="XP_045578007.1"/>
    </source>
</evidence>
<dbReference type="InterPro" id="IPR003609">
    <property type="entry name" value="Pan_app"/>
</dbReference>
<protein>
    <submittedName>
        <fullName evidence="9">Uncharacterized protein isoform X1</fullName>
    </submittedName>
</protein>
<dbReference type="Pfam" id="PF00059">
    <property type="entry name" value="Lectin_C"/>
    <property type="match status" value="3"/>
</dbReference>
<keyword evidence="1" id="KW-0677">Repeat</keyword>
<dbReference type="Gene3D" id="2.60.40.10">
    <property type="entry name" value="Immunoglobulins"/>
    <property type="match status" value="1"/>
</dbReference>
<proteinExistence type="predicted"/>
<keyword evidence="2" id="KW-1015">Disulfide bond</keyword>
<dbReference type="SMART" id="SM00034">
    <property type="entry name" value="CLECT"/>
    <property type="match status" value="4"/>
</dbReference>
<dbReference type="InterPro" id="IPR003599">
    <property type="entry name" value="Ig_sub"/>
</dbReference>
<feature type="domain" description="C-type lectin" evidence="5">
    <location>
        <begin position="733"/>
        <end position="828"/>
    </location>
</feature>
<sequence length="1029" mass="114129">MIQPALLLLLLAAMSSPEFGTEISVLEGTSVTLVCTFLGDIKLETCWDRTCGSFQCTDPRMEDQSKYKINAQVGTANLTILKLQPTDRGSYCCRVNDLKQFYSLRVVKGCVRDLLDEVSFLGNNIANQPFTTENASQCRQECTKNDTCQYFTFVDENAGIEVHRNKCFLKASTGDTPEITIQHLQHATSGYSLRNCSGKVTYSAQKYSLVPEKKNWTEAQEYCTKHYTNLAIIRTEEDWKAIQASLGNFSGDVWIGLHRSGPTEKWKWSDGEDFMFFNWEKGFGVHTEGHDCVYSLSSHWQPVECTAQRQYMCQRVHHGNGTTEKMYELMPGPKTQQDAETDCRTIKGRELASICNQKEQEAFDELTTKETWIGLEHNKNNTLWEWSNGEPFQQRELTWGDGNCQQLNSDRKWTPKDCSNQSAFPCYGDERPLNTTGDLTIPVTPETTSPSSTGPPSIKTSTTTPTTLLPTTTTEQSITSPPTTTNGQSTTSPTTTTNGQSITSPPTTNVQSTTSPPTTTIGQSTTSPPTTMHGQSTTSPPTTTNGQSTTSPPTTTNGQSTTSTTTTTIGQSISSRTTTTNGQSITSPTTTTNGQSITSTTTTTNVHSTTSPTSTSSGQLTSLGPTSSDRKSTSSPSSTTSPLHPVHCSEGFVVDKAFPWNDTLMVYERDLHHCQLACTQNPGCSYFSYVVKEFHCYQKFSDGQPTMTNYPGVISGYTRKGCSKGPPVEIPVFTLVSEGRSMAEAQKFCREYYDELATIFNAEDQTAALRAVSAQSLTDAIWVHSQYHAFWPQLPYWNTPHANCVVHGHTEKVWILRNCTNSCHFVCQKSTQSNNSSELKYYMGQGSLMWDGAQTACRANGDDLASIITQEDYTAFQSITETQQFEMWIGLYWKTSTRMWQWSNGDPFPYCVSEPQLGASNCCSLTHKGHGRTENVTLEKIDCSLKRPFLCTGKKRMKQTIVRMSLKSNSGADLNDPVVKEQMLEQIRKELAKDGNFILGLRWRELPNGDVFLKTVEHGSSDEGQRGSG</sequence>
<dbReference type="SUPFAM" id="SSF48726">
    <property type="entry name" value="Immunoglobulin"/>
    <property type="match status" value="1"/>
</dbReference>
<dbReference type="SUPFAM" id="SSF57414">
    <property type="entry name" value="Hairpin loop containing domain-like"/>
    <property type="match status" value="1"/>
</dbReference>
<dbReference type="InterPro" id="IPR013106">
    <property type="entry name" value="Ig_V-set"/>
</dbReference>
<feature type="compositionally biased region" description="Polar residues" evidence="3">
    <location>
        <begin position="506"/>
        <end position="533"/>
    </location>
</feature>
<dbReference type="Pfam" id="PF07686">
    <property type="entry name" value="V-set"/>
    <property type="match status" value="1"/>
</dbReference>
<evidence type="ECO:0000256" key="3">
    <source>
        <dbReference type="SAM" id="MobiDB-lite"/>
    </source>
</evidence>
<keyword evidence="4" id="KW-0732">Signal</keyword>
<evidence type="ECO:0000259" key="6">
    <source>
        <dbReference type="PROSITE" id="PS50835"/>
    </source>
</evidence>
<feature type="compositionally biased region" description="Low complexity" evidence="3">
    <location>
        <begin position="534"/>
        <end position="642"/>
    </location>
</feature>
<keyword evidence="8" id="KW-1185">Reference proteome</keyword>
<feature type="domain" description="Apple" evidence="7">
    <location>
        <begin position="648"/>
        <end position="722"/>
    </location>
</feature>
<dbReference type="InterPro" id="IPR016187">
    <property type="entry name" value="CTDL_fold"/>
</dbReference>
<dbReference type="InterPro" id="IPR000177">
    <property type="entry name" value="Apple"/>
</dbReference>
<feature type="domain" description="Apple" evidence="7">
    <location>
        <begin position="110"/>
        <end position="196"/>
    </location>
</feature>
<dbReference type="InterPro" id="IPR013783">
    <property type="entry name" value="Ig-like_fold"/>
</dbReference>
<dbReference type="CDD" id="cd01100">
    <property type="entry name" value="APPLE_Factor_XI_like"/>
    <property type="match status" value="2"/>
</dbReference>
<dbReference type="GeneID" id="106609370"/>